<evidence type="ECO:0000313" key="3">
    <source>
        <dbReference type="Proteomes" id="UP000756387"/>
    </source>
</evidence>
<name>A0ABR9RPU4_9ACTN</name>
<sequence>MEQPTSHTRRFTVGEDDTAAAVGSGSLRVLGTPCLLAWMEAVTCEALAPSLPSGGTSVGTRVAIEHLAPSGVGQVVEVQVSVVHEDGRLRRFTVGARNVVDGAAGKVVASGEITRVVVDGAQFMAKVT</sequence>
<dbReference type="Gene3D" id="3.10.129.10">
    <property type="entry name" value="Hotdog Thioesterase"/>
    <property type="match status" value="1"/>
</dbReference>
<proteinExistence type="predicted"/>
<keyword evidence="3" id="KW-1185">Reference proteome</keyword>
<dbReference type="InterPro" id="IPR029069">
    <property type="entry name" value="HotDog_dom_sf"/>
</dbReference>
<comment type="caution">
    <text evidence="2">The sequence shown here is derived from an EMBL/GenBank/DDBJ whole genome shotgun (WGS) entry which is preliminary data.</text>
</comment>
<reference evidence="2 3" key="1">
    <citation type="submission" date="2020-10" db="EMBL/GenBank/DDBJ databases">
        <title>Nocardioides sp. isolated from sludge.</title>
        <authorList>
            <person name="Zhang X."/>
        </authorList>
    </citation>
    <scope>NUCLEOTIDE SEQUENCE [LARGE SCALE GENOMIC DNA]</scope>
    <source>
        <strain evidence="2 3">Y6</strain>
    </source>
</reference>
<dbReference type="Pfam" id="PF22636">
    <property type="entry name" value="FlK"/>
    <property type="match status" value="1"/>
</dbReference>
<dbReference type="Proteomes" id="UP000756387">
    <property type="component" value="Unassembled WGS sequence"/>
</dbReference>
<dbReference type="EMBL" id="JADCSA010000002">
    <property type="protein sequence ID" value="MBE7323592.1"/>
    <property type="molecule type" value="Genomic_DNA"/>
</dbReference>
<dbReference type="PANTHER" id="PTHR36934:SF1">
    <property type="entry name" value="THIOESTERASE DOMAIN-CONTAINING PROTEIN"/>
    <property type="match status" value="1"/>
</dbReference>
<accession>A0ABR9RPU4</accession>
<dbReference type="RefSeq" id="WP_193636911.1">
    <property type="nucleotide sequence ID" value="NZ_JADCSA010000002.1"/>
</dbReference>
<feature type="domain" description="Fluoroacetyl-CoA-specific thioesterase-like" evidence="1">
    <location>
        <begin position="13"/>
        <end position="119"/>
    </location>
</feature>
<evidence type="ECO:0000259" key="1">
    <source>
        <dbReference type="Pfam" id="PF22636"/>
    </source>
</evidence>
<protein>
    <submittedName>
        <fullName evidence="2">Thioesterase</fullName>
    </submittedName>
</protein>
<dbReference type="SUPFAM" id="SSF54637">
    <property type="entry name" value="Thioesterase/thiol ester dehydrase-isomerase"/>
    <property type="match status" value="1"/>
</dbReference>
<dbReference type="InterPro" id="IPR054485">
    <property type="entry name" value="FlK-like_dom"/>
</dbReference>
<evidence type="ECO:0000313" key="2">
    <source>
        <dbReference type="EMBL" id="MBE7323592.1"/>
    </source>
</evidence>
<organism evidence="2 3">
    <name type="scientific">Nocardioides malaquae</name>
    <dbReference type="NCBI Taxonomy" id="2773426"/>
    <lineage>
        <taxon>Bacteria</taxon>
        <taxon>Bacillati</taxon>
        <taxon>Actinomycetota</taxon>
        <taxon>Actinomycetes</taxon>
        <taxon>Propionibacteriales</taxon>
        <taxon>Nocardioidaceae</taxon>
        <taxon>Nocardioides</taxon>
    </lineage>
</organism>
<dbReference type="PANTHER" id="PTHR36934">
    <property type="entry name" value="BLR0278 PROTEIN"/>
    <property type="match status" value="1"/>
</dbReference>
<gene>
    <name evidence="2" type="ORF">IEQ44_02860</name>
</gene>
<dbReference type="InterPro" id="IPR025540">
    <property type="entry name" value="FlK"/>
</dbReference>